<dbReference type="RefSeq" id="WP_101184974.1">
    <property type="nucleotide sequence ID" value="NZ_CP031218.1"/>
</dbReference>
<gene>
    <name evidence="1" type="ORF">CP960_08415</name>
</gene>
<dbReference type="EMBL" id="NXIF01000032">
    <property type="protein sequence ID" value="PKI80564.1"/>
    <property type="molecule type" value="Genomic_DNA"/>
</dbReference>
<dbReference type="AlphaFoldDB" id="A0A2N1J232"/>
<dbReference type="InterPro" id="IPR036412">
    <property type="entry name" value="HAD-like_sf"/>
</dbReference>
<name>A0A2N1J232_9BACT</name>
<dbReference type="Proteomes" id="UP000233248">
    <property type="component" value="Unassembled WGS sequence"/>
</dbReference>
<comment type="caution">
    <text evidence="1">The sequence shown here is derived from an EMBL/GenBank/DDBJ whole genome shotgun (WGS) entry which is preliminary data.</text>
</comment>
<sequence length="155" mass="17519">MIIEIPNSETIELKNIVFDYNGTIAIDGELIEGVQTYIDELSSIFDFYVITADTYGSVEQQLQNTKCKVIKIEKDFQDIKKLDFIKKIGSANTLSVGNGRNDRLMLKESILGIGILQDEGICTETLMNSDILVKSIFDVFEFLKNKNRLVATLRN</sequence>
<dbReference type="Gene3D" id="3.40.50.1000">
    <property type="entry name" value="HAD superfamily/HAD-like"/>
    <property type="match status" value="1"/>
</dbReference>
<dbReference type="OrthoDB" id="159409at2"/>
<evidence type="ECO:0000313" key="1">
    <source>
        <dbReference type="EMBL" id="PKI80564.1"/>
    </source>
</evidence>
<reference evidence="1 2" key="1">
    <citation type="submission" date="2017-09" db="EMBL/GenBank/DDBJ databases">
        <title>Genomics of the genus Arcobacter.</title>
        <authorList>
            <person name="Perez-Cataluna A."/>
            <person name="Figueras M.J."/>
            <person name="Salas-Masso N."/>
        </authorList>
    </citation>
    <scope>NUCLEOTIDE SEQUENCE [LARGE SCALE GENOMIC DNA]</scope>
    <source>
        <strain evidence="1 2">DSM 18005</strain>
    </source>
</reference>
<keyword evidence="2" id="KW-1185">Reference proteome</keyword>
<organism evidence="1 2">
    <name type="scientific">Malaciobacter halophilus</name>
    <dbReference type="NCBI Taxonomy" id="197482"/>
    <lineage>
        <taxon>Bacteria</taxon>
        <taxon>Pseudomonadati</taxon>
        <taxon>Campylobacterota</taxon>
        <taxon>Epsilonproteobacteria</taxon>
        <taxon>Campylobacterales</taxon>
        <taxon>Arcobacteraceae</taxon>
        <taxon>Malaciobacter</taxon>
    </lineage>
</organism>
<proteinExistence type="predicted"/>
<dbReference type="SUPFAM" id="SSF56784">
    <property type="entry name" value="HAD-like"/>
    <property type="match status" value="1"/>
</dbReference>
<dbReference type="KEGG" id="ahs:AHALO_1713"/>
<evidence type="ECO:0000313" key="2">
    <source>
        <dbReference type="Proteomes" id="UP000233248"/>
    </source>
</evidence>
<accession>A0A2N1J232</accession>
<protein>
    <submittedName>
        <fullName evidence="1">ATPase P</fullName>
    </submittedName>
</protein>
<dbReference type="InterPro" id="IPR023214">
    <property type="entry name" value="HAD_sf"/>
</dbReference>